<dbReference type="EMBL" id="UINC01096618">
    <property type="protein sequence ID" value="SVC53651.1"/>
    <property type="molecule type" value="Genomic_DNA"/>
</dbReference>
<keyword evidence="1" id="KW-0472">Membrane</keyword>
<evidence type="ECO:0008006" key="3">
    <source>
        <dbReference type="Google" id="ProtNLM"/>
    </source>
</evidence>
<dbReference type="AlphaFoldDB" id="A0A382N275"/>
<proteinExistence type="predicted"/>
<protein>
    <recommendedName>
        <fullName evidence="3">Cytochrome c-552/4 domain-containing protein</fullName>
    </recommendedName>
</protein>
<feature type="transmembrane region" description="Helical" evidence="1">
    <location>
        <begin position="20"/>
        <end position="40"/>
    </location>
</feature>
<sequence>VKITPEQVAKDQPPRLAKCLVWMALALSIVAAILFALAYGKTSSARHTERQALLALTPQQDKTKGYTSSASCRACHPSQYDSWHKSFHRTMTQLAGTNSVMGRFDGTEIVSGGLLYRVYQTNDQYWAE</sequence>
<keyword evidence="1" id="KW-0812">Transmembrane</keyword>
<reference evidence="2" key="1">
    <citation type="submission" date="2018-05" db="EMBL/GenBank/DDBJ databases">
        <authorList>
            <person name="Lanie J.A."/>
            <person name="Ng W.-L."/>
            <person name="Kazmierczak K.M."/>
            <person name="Andrzejewski T.M."/>
            <person name="Davidsen T.M."/>
            <person name="Wayne K.J."/>
            <person name="Tettelin H."/>
            <person name="Glass J.I."/>
            <person name="Rusch D."/>
            <person name="Podicherti R."/>
            <person name="Tsui H.-C.T."/>
            <person name="Winkler M.E."/>
        </authorList>
    </citation>
    <scope>NUCLEOTIDE SEQUENCE</scope>
</reference>
<feature type="non-terminal residue" evidence="2">
    <location>
        <position position="128"/>
    </location>
</feature>
<dbReference type="InterPro" id="IPR036280">
    <property type="entry name" value="Multihaem_cyt_sf"/>
</dbReference>
<keyword evidence="1" id="KW-1133">Transmembrane helix</keyword>
<gene>
    <name evidence="2" type="ORF">METZ01_LOCUS306505</name>
</gene>
<feature type="non-terminal residue" evidence="2">
    <location>
        <position position="1"/>
    </location>
</feature>
<dbReference type="Gene3D" id="1.10.1130.10">
    <property type="entry name" value="Flavocytochrome C3, Chain A"/>
    <property type="match status" value="1"/>
</dbReference>
<name>A0A382N275_9ZZZZ</name>
<evidence type="ECO:0000256" key="1">
    <source>
        <dbReference type="SAM" id="Phobius"/>
    </source>
</evidence>
<organism evidence="2">
    <name type="scientific">marine metagenome</name>
    <dbReference type="NCBI Taxonomy" id="408172"/>
    <lineage>
        <taxon>unclassified sequences</taxon>
        <taxon>metagenomes</taxon>
        <taxon>ecological metagenomes</taxon>
    </lineage>
</organism>
<accession>A0A382N275</accession>
<evidence type="ECO:0000313" key="2">
    <source>
        <dbReference type="EMBL" id="SVC53651.1"/>
    </source>
</evidence>
<dbReference type="SUPFAM" id="SSF48695">
    <property type="entry name" value="Multiheme cytochromes"/>
    <property type="match status" value="1"/>
</dbReference>